<proteinExistence type="predicted"/>
<feature type="non-terminal residue" evidence="1">
    <location>
        <position position="93"/>
    </location>
</feature>
<dbReference type="EMBL" id="CAJVPW010054322">
    <property type="protein sequence ID" value="CAG8771445.1"/>
    <property type="molecule type" value="Genomic_DNA"/>
</dbReference>
<name>A0ACA9R0I6_9GLOM</name>
<keyword evidence="2" id="KW-1185">Reference proteome</keyword>
<sequence length="93" mass="10183">TKSSLRRNEQNDDSSEEEEVNDLALQVEDVDYDAESVSSASVEEFVASSPPDSSNLSLPPPRILAPPSPRTLAPSLQLPQSNYYEMSNDTPET</sequence>
<organism evidence="1 2">
    <name type="scientific">Cetraspora pellucida</name>
    <dbReference type="NCBI Taxonomy" id="1433469"/>
    <lineage>
        <taxon>Eukaryota</taxon>
        <taxon>Fungi</taxon>
        <taxon>Fungi incertae sedis</taxon>
        <taxon>Mucoromycota</taxon>
        <taxon>Glomeromycotina</taxon>
        <taxon>Glomeromycetes</taxon>
        <taxon>Diversisporales</taxon>
        <taxon>Gigasporaceae</taxon>
        <taxon>Cetraspora</taxon>
    </lineage>
</organism>
<protein>
    <submittedName>
        <fullName evidence="1">6124_t:CDS:1</fullName>
    </submittedName>
</protein>
<accession>A0ACA9R0I6</accession>
<gene>
    <name evidence="1" type="ORF">SPELUC_LOCUS15803</name>
</gene>
<reference evidence="1" key="1">
    <citation type="submission" date="2021-06" db="EMBL/GenBank/DDBJ databases">
        <authorList>
            <person name="Kallberg Y."/>
            <person name="Tangrot J."/>
            <person name="Rosling A."/>
        </authorList>
    </citation>
    <scope>NUCLEOTIDE SEQUENCE</scope>
    <source>
        <strain evidence="1">28 12/20/2015</strain>
    </source>
</reference>
<evidence type="ECO:0000313" key="1">
    <source>
        <dbReference type="EMBL" id="CAG8771445.1"/>
    </source>
</evidence>
<comment type="caution">
    <text evidence="1">The sequence shown here is derived from an EMBL/GenBank/DDBJ whole genome shotgun (WGS) entry which is preliminary data.</text>
</comment>
<dbReference type="Proteomes" id="UP000789366">
    <property type="component" value="Unassembled WGS sequence"/>
</dbReference>
<feature type="non-terminal residue" evidence="1">
    <location>
        <position position="1"/>
    </location>
</feature>
<evidence type="ECO:0000313" key="2">
    <source>
        <dbReference type="Proteomes" id="UP000789366"/>
    </source>
</evidence>